<gene>
    <name evidence="1" type="ORF">T265_12178</name>
</gene>
<dbReference type="CTD" id="20326346"/>
<proteinExistence type="predicted"/>
<keyword evidence="2" id="KW-1185">Reference proteome</keyword>
<protein>
    <submittedName>
        <fullName evidence="1">Uncharacterized protein</fullName>
    </submittedName>
</protein>
<reference evidence="1 2" key="1">
    <citation type="submission" date="2013-11" db="EMBL/GenBank/DDBJ databases">
        <title>Opisthorchis viverrini - life in the bile duct.</title>
        <authorList>
            <person name="Young N.D."/>
            <person name="Nagarajan N."/>
            <person name="Lin S.J."/>
            <person name="Korhonen P.K."/>
            <person name="Jex A.R."/>
            <person name="Hall R.S."/>
            <person name="Safavi-Hemami H."/>
            <person name="Kaewkong W."/>
            <person name="Bertrand D."/>
            <person name="Gao S."/>
            <person name="Seet Q."/>
            <person name="Wongkham S."/>
            <person name="Teh B.T."/>
            <person name="Wongkham C."/>
            <person name="Intapan P.M."/>
            <person name="Maleewong W."/>
            <person name="Yang X."/>
            <person name="Hu M."/>
            <person name="Wang Z."/>
            <person name="Hofmann A."/>
            <person name="Sternberg P.W."/>
            <person name="Tan P."/>
            <person name="Wang J."/>
            <person name="Gasser R.B."/>
        </authorList>
    </citation>
    <scope>NUCLEOTIDE SEQUENCE [LARGE SCALE GENOMIC DNA]</scope>
</reference>
<dbReference type="Proteomes" id="UP000054324">
    <property type="component" value="Unassembled WGS sequence"/>
</dbReference>
<dbReference type="GeneID" id="20326346"/>
<organism evidence="1 2">
    <name type="scientific">Opisthorchis viverrini</name>
    <name type="common">Southeast Asian liver fluke</name>
    <dbReference type="NCBI Taxonomy" id="6198"/>
    <lineage>
        <taxon>Eukaryota</taxon>
        <taxon>Metazoa</taxon>
        <taxon>Spiralia</taxon>
        <taxon>Lophotrochozoa</taxon>
        <taxon>Platyhelminthes</taxon>
        <taxon>Trematoda</taxon>
        <taxon>Digenea</taxon>
        <taxon>Opisthorchiida</taxon>
        <taxon>Opisthorchiata</taxon>
        <taxon>Opisthorchiidae</taxon>
        <taxon>Opisthorchis</taxon>
    </lineage>
</organism>
<dbReference type="AlphaFoldDB" id="A0A074YVE1"/>
<evidence type="ECO:0000313" key="1">
    <source>
        <dbReference type="EMBL" id="KER18726.1"/>
    </source>
</evidence>
<accession>A0A074YVE1</accession>
<evidence type="ECO:0000313" key="2">
    <source>
        <dbReference type="Proteomes" id="UP000054324"/>
    </source>
</evidence>
<name>A0A074YVE1_OPIVI</name>
<sequence>MCSVTEGCVEINENLYLQAELGSGERPIGPTRQNHMSKVFPISRLFVSSSLVLNKTNDQCSHWKKLSHGQPKSEVWSWIPKPTILQVYMFHFIPQKFLLTSTLLCNKEG</sequence>
<dbReference type="KEGG" id="ovi:T265_12178"/>
<dbReference type="EMBL" id="KL598324">
    <property type="protein sequence ID" value="KER18726.1"/>
    <property type="molecule type" value="Genomic_DNA"/>
</dbReference>
<dbReference type="RefSeq" id="XP_009177527.1">
    <property type="nucleotide sequence ID" value="XM_009179263.1"/>
</dbReference>